<gene>
    <name evidence="2" type="ORF">L798_13513</name>
</gene>
<dbReference type="PANTHER" id="PTHR39069:SF8">
    <property type="entry name" value="FI17111P1"/>
    <property type="match status" value="1"/>
</dbReference>
<evidence type="ECO:0000313" key="3">
    <source>
        <dbReference type="Proteomes" id="UP000027135"/>
    </source>
</evidence>
<name>A0A067R0Z1_ZOONE</name>
<dbReference type="AlphaFoldDB" id="A0A067R0Z1"/>
<organism evidence="2 3">
    <name type="scientific">Zootermopsis nevadensis</name>
    <name type="common">Dampwood termite</name>
    <dbReference type="NCBI Taxonomy" id="136037"/>
    <lineage>
        <taxon>Eukaryota</taxon>
        <taxon>Metazoa</taxon>
        <taxon>Ecdysozoa</taxon>
        <taxon>Arthropoda</taxon>
        <taxon>Hexapoda</taxon>
        <taxon>Insecta</taxon>
        <taxon>Pterygota</taxon>
        <taxon>Neoptera</taxon>
        <taxon>Polyneoptera</taxon>
        <taxon>Dictyoptera</taxon>
        <taxon>Blattodea</taxon>
        <taxon>Blattoidea</taxon>
        <taxon>Termitoidae</taxon>
        <taxon>Termopsidae</taxon>
        <taxon>Zootermopsis</taxon>
    </lineage>
</organism>
<keyword evidence="1" id="KW-0732">Signal</keyword>
<accession>A0A067R0Z1</accession>
<dbReference type="EMBL" id="KK853018">
    <property type="protein sequence ID" value="KDR12460.1"/>
    <property type="molecule type" value="Genomic_DNA"/>
</dbReference>
<sequence length="191" mass="21076">MAVIKSVLAIAICILCQLHDSLQEGIEYPAEIGTTCTEDDRCKSVMNSVCSKDVCSCKENFVPSTNNKTICLPVARNVNNSCEEEIQCTMPFGENGTCNDEQQCVCKTGNHYVKPSKCVFSKGLNEQCAESNECFLPEDGENQKIECNNKQCKCRAGYIPSPDEKSCRDSAVTNIISITCIVGVWVLHLWL</sequence>
<feature type="chain" id="PRO_5001648293" description="EB domain-containing protein" evidence="1">
    <location>
        <begin position="24"/>
        <end position="191"/>
    </location>
</feature>
<dbReference type="PANTHER" id="PTHR39069">
    <property type="entry name" value="ECDYSONE-INDUCIBLE GENE E1, ISOFORM A"/>
    <property type="match status" value="1"/>
</dbReference>
<proteinExistence type="predicted"/>
<protein>
    <recommendedName>
        <fullName evidence="4">EB domain-containing protein</fullName>
    </recommendedName>
</protein>
<evidence type="ECO:0000313" key="2">
    <source>
        <dbReference type="EMBL" id="KDR12460.1"/>
    </source>
</evidence>
<dbReference type="OrthoDB" id="5912242at2759"/>
<dbReference type="InParanoid" id="A0A067R0Z1"/>
<reference evidence="2 3" key="1">
    <citation type="journal article" date="2014" name="Nat. Commun.">
        <title>Molecular traces of alternative social organization in a termite genome.</title>
        <authorList>
            <person name="Terrapon N."/>
            <person name="Li C."/>
            <person name="Robertson H.M."/>
            <person name="Ji L."/>
            <person name="Meng X."/>
            <person name="Booth W."/>
            <person name="Chen Z."/>
            <person name="Childers C.P."/>
            <person name="Glastad K.M."/>
            <person name="Gokhale K."/>
            <person name="Gowin J."/>
            <person name="Gronenberg W."/>
            <person name="Hermansen R.A."/>
            <person name="Hu H."/>
            <person name="Hunt B.G."/>
            <person name="Huylmans A.K."/>
            <person name="Khalil S.M."/>
            <person name="Mitchell R.D."/>
            <person name="Munoz-Torres M.C."/>
            <person name="Mustard J.A."/>
            <person name="Pan H."/>
            <person name="Reese J.T."/>
            <person name="Scharf M.E."/>
            <person name="Sun F."/>
            <person name="Vogel H."/>
            <person name="Xiao J."/>
            <person name="Yang W."/>
            <person name="Yang Z."/>
            <person name="Yang Z."/>
            <person name="Zhou J."/>
            <person name="Zhu J."/>
            <person name="Brent C.S."/>
            <person name="Elsik C.G."/>
            <person name="Goodisman M.A."/>
            <person name="Liberles D.A."/>
            <person name="Roe R.M."/>
            <person name="Vargo E.L."/>
            <person name="Vilcinskas A."/>
            <person name="Wang J."/>
            <person name="Bornberg-Bauer E."/>
            <person name="Korb J."/>
            <person name="Zhang G."/>
            <person name="Liebig J."/>
        </authorList>
    </citation>
    <scope>NUCLEOTIDE SEQUENCE [LARGE SCALE GENOMIC DNA]</scope>
    <source>
        <tissue evidence="2">Whole organism</tissue>
    </source>
</reference>
<dbReference type="Proteomes" id="UP000027135">
    <property type="component" value="Unassembled WGS sequence"/>
</dbReference>
<dbReference type="STRING" id="136037.A0A067R0Z1"/>
<evidence type="ECO:0008006" key="4">
    <source>
        <dbReference type="Google" id="ProtNLM"/>
    </source>
</evidence>
<feature type="signal peptide" evidence="1">
    <location>
        <begin position="1"/>
        <end position="23"/>
    </location>
</feature>
<evidence type="ECO:0000256" key="1">
    <source>
        <dbReference type="SAM" id="SignalP"/>
    </source>
</evidence>
<keyword evidence="3" id="KW-1185">Reference proteome</keyword>